<reference evidence="1 2" key="1">
    <citation type="submission" date="2021-06" db="EMBL/GenBank/DDBJ databases">
        <title>Caerostris extrusa draft genome.</title>
        <authorList>
            <person name="Kono N."/>
            <person name="Arakawa K."/>
        </authorList>
    </citation>
    <scope>NUCLEOTIDE SEQUENCE [LARGE SCALE GENOMIC DNA]</scope>
</reference>
<proteinExistence type="predicted"/>
<gene>
    <name evidence="1" type="ORF">CEXT_110741</name>
</gene>
<sequence>MLIPLDYLPFSLIGGSLHESLHYQKQYLLNSSRYLTEVLVRLCVYYLEAASFYRSLAHLTTFPGSLQLPPVFCTMRELIGAQRSLQMLDGRSQQKWSELTLAHV</sequence>
<protein>
    <submittedName>
        <fullName evidence="1">Uncharacterized protein</fullName>
    </submittedName>
</protein>
<comment type="caution">
    <text evidence="1">The sequence shown here is derived from an EMBL/GenBank/DDBJ whole genome shotgun (WGS) entry which is preliminary data.</text>
</comment>
<accession>A0AAV4Y2M4</accession>
<keyword evidence="2" id="KW-1185">Reference proteome</keyword>
<dbReference type="EMBL" id="BPLR01018570">
    <property type="protein sequence ID" value="GIZ00635.1"/>
    <property type="molecule type" value="Genomic_DNA"/>
</dbReference>
<organism evidence="1 2">
    <name type="scientific">Caerostris extrusa</name>
    <name type="common">Bark spider</name>
    <name type="synonym">Caerostris bankana</name>
    <dbReference type="NCBI Taxonomy" id="172846"/>
    <lineage>
        <taxon>Eukaryota</taxon>
        <taxon>Metazoa</taxon>
        <taxon>Ecdysozoa</taxon>
        <taxon>Arthropoda</taxon>
        <taxon>Chelicerata</taxon>
        <taxon>Arachnida</taxon>
        <taxon>Araneae</taxon>
        <taxon>Araneomorphae</taxon>
        <taxon>Entelegynae</taxon>
        <taxon>Araneoidea</taxon>
        <taxon>Araneidae</taxon>
        <taxon>Caerostris</taxon>
    </lineage>
</organism>
<dbReference type="Proteomes" id="UP001054945">
    <property type="component" value="Unassembled WGS sequence"/>
</dbReference>
<dbReference type="AlphaFoldDB" id="A0AAV4Y2M4"/>
<evidence type="ECO:0000313" key="1">
    <source>
        <dbReference type="EMBL" id="GIZ00635.1"/>
    </source>
</evidence>
<evidence type="ECO:0000313" key="2">
    <source>
        <dbReference type="Proteomes" id="UP001054945"/>
    </source>
</evidence>
<name>A0AAV4Y2M4_CAEEX</name>